<evidence type="ECO:0000259" key="2">
    <source>
        <dbReference type="SMART" id="SM00014"/>
    </source>
</evidence>
<feature type="transmembrane region" description="Helical" evidence="1">
    <location>
        <begin position="169"/>
        <end position="188"/>
    </location>
</feature>
<dbReference type="Pfam" id="PF01569">
    <property type="entry name" value="PAP2"/>
    <property type="match status" value="1"/>
</dbReference>
<keyword evidence="4" id="KW-1185">Reference proteome</keyword>
<feature type="transmembrane region" description="Helical" evidence="1">
    <location>
        <begin position="113"/>
        <end position="134"/>
    </location>
</feature>
<proteinExistence type="predicted"/>
<dbReference type="SUPFAM" id="SSF48317">
    <property type="entry name" value="Acid phosphatase/Vanadium-dependent haloperoxidase"/>
    <property type="match status" value="1"/>
</dbReference>
<feature type="domain" description="Phosphatidic acid phosphatase type 2/haloperoxidase" evidence="2">
    <location>
        <begin position="69"/>
        <end position="184"/>
    </location>
</feature>
<evidence type="ECO:0000313" key="3">
    <source>
        <dbReference type="EMBL" id="CAB3807785.1"/>
    </source>
</evidence>
<protein>
    <recommendedName>
        <fullName evidence="2">Phosphatidic acid phosphatase type 2/haloperoxidase domain-containing protein</fullName>
    </recommendedName>
</protein>
<dbReference type="Proteomes" id="UP000494252">
    <property type="component" value="Unassembled WGS sequence"/>
</dbReference>
<feature type="transmembrane region" description="Helical" evidence="1">
    <location>
        <begin position="7"/>
        <end position="24"/>
    </location>
</feature>
<reference evidence="3 4" key="1">
    <citation type="submission" date="2020-04" db="EMBL/GenBank/DDBJ databases">
        <authorList>
            <person name="De Canck E."/>
        </authorList>
    </citation>
    <scope>NUCLEOTIDE SEQUENCE [LARGE SCALE GENOMIC DNA]</scope>
    <source>
        <strain evidence="3 4">LMG 27177</strain>
    </source>
</reference>
<organism evidence="3 4">
    <name type="scientific">Paraburkholderia fynbosensis</name>
    <dbReference type="NCBI Taxonomy" id="1200993"/>
    <lineage>
        <taxon>Bacteria</taxon>
        <taxon>Pseudomonadati</taxon>
        <taxon>Pseudomonadota</taxon>
        <taxon>Betaproteobacteria</taxon>
        <taxon>Burkholderiales</taxon>
        <taxon>Burkholderiaceae</taxon>
        <taxon>Paraburkholderia</taxon>
    </lineage>
</organism>
<dbReference type="Gene3D" id="1.20.144.10">
    <property type="entry name" value="Phosphatidic acid phosphatase type 2/haloperoxidase"/>
    <property type="match status" value="1"/>
</dbReference>
<dbReference type="InterPro" id="IPR036938">
    <property type="entry name" value="PAP2/HPO_sf"/>
</dbReference>
<gene>
    <name evidence="3" type="ORF">LMG27177_06410</name>
</gene>
<dbReference type="EMBL" id="CADIKI010000025">
    <property type="protein sequence ID" value="CAB3807785.1"/>
    <property type="molecule type" value="Genomic_DNA"/>
</dbReference>
<dbReference type="CDD" id="cd01610">
    <property type="entry name" value="PAP2_like"/>
    <property type="match status" value="1"/>
</dbReference>
<accession>A0A6J5GZI3</accession>
<keyword evidence="1" id="KW-1133">Transmembrane helix</keyword>
<name>A0A6J5GZI3_9BURK</name>
<evidence type="ECO:0000256" key="1">
    <source>
        <dbReference type="SAM" id="Phobius"/>
    </source>
</evidence>
<feature type="transmembrane region" description="Helical" evidence="1">
    <location>
        <begin position="195"/>
        <end position="214"/>
    </location>
</feature>
<dbReference type="InterPro" id="IPR000326">
    <property type="entry name" value="PAP2/HPO"/>
</dbReference>
<feature type="transmembrane region" description="Helical" evidence="1">
    <location>
        <begin position="80"/>
        <end position="101"/>
    </location>
</feature>
<dbReference type="SMART" id="SM00014">
    <property type="entry name" value="acidPPc"/>
    <property type="match status" value="1"/>
</dbReference>
<keyword evidence="1" id="KW-0812">Transmembrane</keyword>
<feature type="transmembrane region" description="Helical" evidence="1">
    <location>
        <begin position="141"/>
        <end position="163"/>
    </location>
</feature>
<feature type="transmembrane region" description="Helical" evidence="1">
    <location>
        <begin position="44"/>
        <end position="68"/>
    </location>
</feature>
<evidence type="ECO:0000313" key="4">
    <source>
        <dbReference type="Proteomes" id="UP000494252"/>
    </source>
</evidence>
<dbReference type="AlphaFoldDB" id="A0A6J5GZI3"/>
<sequence length="269" mass="28272">MQQTSILAANSIDVWACAASIFFTDPTLRGLGRTLAMPDLPLHLWYAITSLGGAGMTLPLAFAIALWLGLGYTWRMAAGWLLLLGAAIGLVTVTKLAFLGWGVGVRELDFTGVSGHAMLSTAVYPVALFLMLLPARPAVRLIGVVLGLAAGIAVGLSRVALSAHSPSEAVTGCLVGALAALVFVRMAWNAEPGRLSALPVAISMLVLAVLMHGVHVPTQRWVTNIALTVSGHDRPFIRAKWKALRNVHPATAPLSQTLNTLAPAHASRV</sequence>
<keyword evidence="1" id="KW-0472">Membrane</keyword>